<comment type="caution">
    <text evidence="10">The sequence shown here is derived from an EMBL/GenBank/DDBJ whole genome shotgun (WGS) entry which is preliminary data.</text>
</comment>
<keyword evidence="11" id="KW-1185">Reference proteome</keyword>
<proteinExistence type="inferred from homology"/>
<evidence type="ECO:0000256" key="1">
    <source>
        <dbReference type="ARBA" id="ARBA00004173"/>
    </source>
</evidence>
<comment type="similarity">
    <text evidence="3 8">Belongs to the COQ9 family.</text>
</comment>
<keyword evidence="6 8" id="KW-0446">Lipid-binding</keyword>
<evidence type="ECO:0000259" key="9">
    <source>
        <dbReference type="Pfam" id="PF08511"/>
    </source>
</evidence>
<evidence type="ECO:0000313" key="10">
    <source>
        <dbReference type="EMBL" id="KAJ2899936.1"/>
    </source>
</evidence>
<evidence type="ECO:0000313" key="11">
    <source>
        <dbReference type="Proteomes" id="UP001201980"/>
    </source>
</evidence>
<reference evidence="10" key="1">
    <citation type="submission" date="2022-07" db="EMBL/GenBank/DDBJ databases">
        <title>Draft genome sequence of Zalerion maritima ATCC 34329, a (micro)plastics degrading marine fungus.</title>
        <authorList>
            <person name="Paco A."/>
            <person name="Goncalves M.F.M."/>
            <person name="Rocha-Santos T.A.P."/>
            <person name="Alves A."/>
        </authorList>
    </citation>
    <scope>NUCLEOTIDE SEQUENCE</scope>
    <source>
        <strain evidence="10">ATCC 34329</strain>
    </source>
</reference>
<dbReference type="Proteomes" id="UP001201980">
    <property type="component" value="Unassembled WGS sequence"/>
</dbReference>
<evidence type="ECO:0000256" key="5">
    <source>
        <dbReference type="ARBA" id="ARBA00022946"/>
    </source>
</evidence>
<evidence type="ECO:0000256" key="3">
    <source>
        <dbReference type="ARBA" id="ARBA00010766"/>
    </source>
</evidence>
<dbReference type="InterPro" id="IPR013718">
    <property type="entry name" value="COQ9_C"/>
</dbReference>
<evidence type="ECO:0000256" key="6">
    <source>
        <dbReference type="ARBA" id="ARBA00023121"/>
    </source>
</evidence>
<dbReference type="Pfam" id="PF08511">
    <property type="entry name" value="COQ9"/>
    <property type="match status" value="1"/>
</dbReference>
<dbReference type="PANTHER" id="PTHR21427">
    <property type="entry name" value="UBIQUINONE BIOSYNTHESIS PROTEIN COQ9, MITOCHONDRIAL"/>
    <property type="match status" value="1"/>
</dbReference>
<dbReference type="PANTHER" id="PTHR21427:SF19">
    <property type="entry name" value="UBIQUINONE BIOSYNTHESIS PROTEIN COQ9, MITOCHONDRIAL"/>
    <property type="match status" value="1"/>
</dbReference>
<dbReference type="NCBIfam" id="TIGR02396">
    <property type="entry name" value="diverge_rpsU"/>
    <property type="match status" value="1"/>
</dbReference>
<comment type="subcellular location">
    <subcellularLocation>
        <location evidence="1 8">Mitochondrion</location>
    </subcellularLocation>
</comment>
<dbReference type="GO" id="GO:0008289">
    <property type="term" value="F:lipid binding"/>
    <property type="evidence" value="ECO:0007669"/>
    <property type="project" value="UniProtKB-UniRule"/>
</dbReference>
<gene>
    <name evidence="10" type="ORF">MKZ38_002735</name>
</gene>
<dbReference type="Gene3D" id="1.10.357.10">
    <property type="entry name" value="Tetracycline Repressor, domain 2"/>
    <property type="match status" value="1"/>
</dbReference>
<dbReference type="InterPro" id="IPR012762">
    <property type="entry name" value="Ubiq_biosynth_COQ9"/>
</dbReference>
<keyword evidence="5" id="KW-0809">Transit peptide</keyword>
<sequence>MHPPTPSSGALRRLGTQRWTTAAKTSRQCAAIHMTTRATVPSTKQTLPSHAVRAAVAAPSSPTLPTVTQTAQRRTFHSTDHPPPPGPFGATESALLAAAYQHVPEHGFSSAALAFGARDAGFPDISTSVLPDGEFGLIRWHLELRKAELAGRAEEMFVGEGKGKEYKIPEKIEMLIWERLTGNKEVIGQWQQALAIMASPTNVPVSIKHLAELADEIVYLSGDKAVDPSWYSSRAGVSAIYASTELFMTSDKSEGFTDTRQFLRRRMEEARGVKGALGNVGQWVGFSAMGALNVARSWGVRV</sequence>
<protein>
    <recommendedName>
        <fullName evidence="8">Ubiquinone biosynthesis protein</fullName>
    </recommendedName>
</protein>
<comment type="pathway">
    <text evidence="2 8">Cofactor biosynthesis; ubiquinone biosynthesis.</text>
</comment>
<name>A0AAD5RQ53_9PEZI</name>
<accession>A0AAD5RQ53</accession>
<evidence type="ECO:0000256" key="8">
    <source>
        <dbReference type="RuleBase" id="RU366063"/>
    </source>
</evidence>
<dbReference type="GO" id="GO:0006744">
    <property type="term" value="P:ubiquinone biosynthetic process"/>
    <property type="evidence" value="ECO:0007669"/>
    <property type="project" value="UniProtKB-UniRule"/>
</dbReference>
<keyword evidence="4 8" id="KW-0831">Ubiquinone biosynthesis</keyword>
<keyword evidence="7 8" id="KW-0496">Mitochondrion</keyword>
<evidence type="ECO:0000256" key="4">
    <source>
        <dbReference type="ARBA" id="ARBA00022688"/>
    </source>
</evidence>
<feature type="domain" description="COQ9 C-terminal" evidence="9">
    <location>
        <begin position="203"/>
        <end position="271"/>
    </location>
</feature>
<evidence type="ECO:0000256" key="7">
    <source>
        <dbReference type="ARBA" id="ARBA00023128"/>
    </source>
</evidence>
<dbReference type="FunFam" id="1.10.357.10:FF:000004">
    <property type="entry name" value="Ubiquinone biosynthesis protein COQ9, mitochondrial"/>
    <property type="match status" value="1"/>
</dbReference>
<dbReference type="EMBL" id="JAKWBI020000184">
    <property type="protein sequence ID" value="KAJ2899936.1"/>
    <property type="molecule type" value="Genomic_DNA"/>
</dbReference>
<evidence type="ECO:0000256" key="2">
    <source>
        <dbReference type="ARBA" id="ARBA00004749"/>
    </source>
</evidence>
<comment type="function">
    <text evidence="8">Membrane-associated protein that warps the membrane surface to access and bind aromatic isoprenes with high specificity, including ubiquinone (CoQ) isoprene intermediates and presents them directly to Coq7, therefore facilitating the Coq7-mediated hydroxylase step. Participates in the biosynthesis of coenzyme Q, also named ubiquinone, an essential lipid-soluble electron transporter for aerobic cellular respiration.</text>
</comment>
<dbReference type="GO" id="GO:0005743">
    <property type="term" value="C:mitochondrial inner membrane"/>
    <property type="evidence" value="ECO:0007669"/>
    <property type="project" value="TreeGrafter"/>
</dbReference>
<organism evidence="10 11">
    <name type="scientific">Zalerion maritima</name>
    <dbReference type="NCBI Taxonomy" id="339359"/>
    <lineage>
        <taxon>Eukaryota</taxon>
        <taxon>Fungi</taxon>
        <taxon>Dikarya</taxon>
        <taxon>Ascomycota</taxon>
        <taxon>Pezizomycotina</taxon>
        <taxon>Sordariomycetes</taxon>
        <taxon>Lulworthiomycetidae</taxon>
        <taxon>Lulworthiales</taxon>
        <taxon>Lulworthiaceae</taxon>
        <taxon>Zalerion</taxon>
    </lineage>
</organism>
<dbReference type="AlphaFoldDB" id="A0AAD5RQ53"/>